<keyword evidence="3" id="KW-1185">Reference proteome</keyword>
<sequence length="194" mass="21263">MKLPLAAFVAPLLAALGGCSSARPPSAVETELVRLAQNRQSGDAQTVSTILGATLTRKDQWRTETGADCKDPADIRTLIGEQYAAAKPSAGRWDTILFRQDRDELCDGTIRHADRLQLRGLRIPECSSLASLSDRFSTALPWPGTDGIPSFMARDYVNPALGSSVRAGFEMVDWNDKSDCIRNAYVLAFYRTRL</sequence>
<reference evidence="2 3" key="1">
    <citation type="submission" date="2024-09" db="EMBL/GenBank/DDBJ databases">
        <authorList>
            <person name="Sun Q."/>
            <person name="Mori K."/>
        </authorList>
    </citation>
    <scope>NUCLEOTIDE SEQUENCE [LARGE SCALE GENOMIC DNA]</scope>
    <source>
        <strain evidence="2 3">TBRC 5777</strain>
    </source>
</reference>
<comment type="caution">
    <text evidence="2">The sequence shown here is derived from an EMBL/GenBank/DDBJ whole genome shotgun (WGS) entry which is preliminary data.</text>
</comment>
<evidence type="ECO:0000313" key="2">
    <source>
        <dbReference type="EMBL" id="MFC0409506.1"/>
    </source>
</evidence>
<feature type="chain" id="PRO_5045848249" description="Lipoprotein" evidence="1">
    <location>
        <begin position="23"/>
        <end position="194"/>
    </location>
</feature>
<dbReference type="PROSITE" id="PS51257">
    <property type="entry name" value="PROKAR_LIPOPROTEIN"/>
    <property type="match status" value="1"/>
</dbReference>
<protein>
    <recommendedName>
        <fullName evidence="4">Lipoprotein</fullName>
    </recommendedName>
</protein>
<evidence type="ECO:0000256" key="1">
    <source>
        <dbReference type="SAM" id="SignalP"/>
    </source>
</evidence>
<feature type="signal peptide" evidence="1">
    <location>
        <begin position="1"/>
        <end position="22"/>
    </location>
</feature>
<proteinExistence type="predicted"/>
<name>A0ABV6JUU0_9PROT</name>
<dbReference type="RefSeq" id="WP_377045258.1">
    <property type="nucleotide sequence ID" value="NZ_JBHLUN010000010.1"/>
</dbReference>
<organism evidence="2 3">
    <name type="scientific">Roseomonas elaeocarpi</name>
    <dbReference type="NCBI Taxonomy" id="907779"/>
    <lineage>
        <taxon>Bacteria</taxon>
        <taxon>Pseudomonadati</taxon>
        <taxon>Pseudomonadota</taxon>
        <taxon>Alphaproteobacteria</taxon>
        <taxon>Acetobacterales</taxon>
        <taxon>Roseomonadaceae</taxon>
        <taxon>Roseomonas</taxon>
    </lineage>
</organism>
<evidence type="ECO:0008006" key="4">
    <source>
        <dbReference type="Google" id="ProtNLM"/>
    </source>
</evidence>
<dbReference type="Proteomes" id="UP001589865">
    <property type="component" value="Unassembled WGS sequence"/>
</dbReference>
<accession>A0ABV6JUU0</accession>
<evidence type="ECO:0000313" key="3">
    <source>
        <dbReference type="Proteomes" id="UP001589865"/>
    </source>
</evidence>
<dbReference type="EMBL" id="JBHLUN010000010">
    <property type="protein sequence ID" value="MFC0409506.1"/>
    <property type="molecule type" value="Genomic_DNA"/>
</dbReference>
<keyword evidence="1" id="KW-0732">Signal</keyword>
<gene>
    <name evidence="2" type="ORF">ACFFGY_14740</name>
</gene>